<dbReference type="AlphaFoldDB" id="A0A078ANC9"/>
<sequence>MISAVGVSFNTNQQYMYIGGRHQSQLLIAKIDYSSGNILIASQITQSGSSQLKQISALSLYDKGTSDMNQLACANYLGNSESASGILYFDESSGVNSLLYAWYFDLSQTSICLDVKLEQTKFYYLMNLPQQSKNYFGTMDITSTSTQISVMQIRLSSKSESFYPSKGLISSDGSFYYDVGNTTYINNNKYDRDLGYVMKYPVNSGCLQTTPSSVTLSVTYQSSFNSGIFSQAVSKTLPSSSVSYDFQALSSVSEQSLTSLNIEELPSTCMNSIFSGTISFTNIPTQVYYINDPSLEFIVQAFTYSQACSETLIWTYQATLSNGNALPSFIGFTVNNNLPTFTIFTADSSKVKSYAIFLVGTLQGTQSQRQNIHVQIKKASNAPGGGSGGGGASLVENNAPIYQSDLVKVVQIYSDQSETINLPNEYDQDDNLITRSISIQFWNNIPDFIEVQEHVIKLHPSSKDIGNYLMTIKLTDDDFFNPLNGLDCKALNHREQVQIFKLIRYKRTYQSNLDRQFLSD</sequence>
<dbReference type="InParanoid" id="A0A078ANC9"/>
<gene>
    <name evidence="1" type="primary">Contig10326.g11016</name>
    <name evidence="1" type="ORF">STYLEM_11481</name>
</gene>
<dbReference type="Proteomes" id="UP000039865">
    <property type="component" value="Unassembled WGS sequence"/>
</dbReference>
<evidence type="ECO:0000313" key="1">
    <source>
        <dbReference type="EMBL" id="CDW82448.1"/>
    </source>
</evidence>
<dbReference type="EMBL" id="CCKQ01010923">
    <property type="protein sequence ID" value="CDW82448.1"/>
    <property type="molecule type" value="Genomic_DNA"/>
</dbReference>
<accession>A0A078ANC9</accession>
<name>A0A078ANC9_STYLE</name>
<keyword evidence="2" id="KW-1185">Reference proteome</keyword>
<proteinExistence type="predicted"/>
<evidence type="ECO:0000313" key="2">
    <source>
        <dbReference type="Proteomes" id="UP000039865"/>
    </source>
</evidence>
<reference evidence="1 2" key="1">
    <citation type="submission" date="2014-06" db="EMBL/GenBank/DDBJ databases">
        <authorList>
            <person name="Swart Estienne"/>
        </authorList>
    </citation>
    <scope>NUCLEOTIDE SEQUENCE [LARGE SCALE GENOMIC DNA]</scope>
    <source>
        <strain evidence="1 2">130c</strain>
    </source>
</reference>
<protein>
    <submittedName>
        <fullName evidence="1">Uncharacterized protein</fullName>
    </submittedName>
</protein>
<organism evidence="1 2">
    <name type="scientific">Stylonychia lemnae</name>
    <name type="common">Ciliate</name>
    <dbReference type="NCBI Taxonomy" id="5949"/>
    <lineage>
        <taxon>Eukaryota</taxon>
        <taxon>Sar</taxon>
        <taxon>Alveolata</taxon>
        <taxon>Ciliophora</taxon>
        <taxon>Intramacronucleata</taxon>
        <taxon>Spirotrichea</taxon>
        <taxon>Stichotrichia</taxon>
        <taxon>Sporadotrichida</taxon>
        <taxon>Oxytrichidae</taxon>
        <taxon>Stylonychinae</taxon>
        <taxon>Stylonychia</taxon>
    </lineage>
</organism>